<protein>
    <submittedName>
        <fullName evidence="1">Two-component hybrid sensor histidine kinase/response regulator</fullName>
    </submittedName>
</protein>
<evidence type="ECO:0000313" key="2">
    <source>
        <dbReference type="EMBL" id="RMT28112.1"/>
    </source>
</evidence>
<proteinExistence type="predicted"/>
<evidence type="ECO:0000313" key="4">
    <source>
        <dbReference type="Proteomes" id="UP000278180"/>
    </source>
</evidence>
<dbReference type="Gene3D" id="3.30.450.20">
    <property type="entry name" value="PAS domain"/>
    <property type="match status" value="1"/>
</dbReference>
<dbReference type="EMBL" id="RBTE01000263">
    <property type="protein sequence ID" value="RMT28112.1"/>
    <property type="molecule type" value="Genomic_DNA"/>
</dbReference>
<dbReference type="AlphaFoldDB" id="A0A3M5BQT0"/>
<keyword evidence="1" id="KW-0418">Kinase</keyword>
<reference evidence="3 4" key="1">
    <citation type="submission" date="2018-08" db="EMBL/GenBank/DDBJ databases">
        <title>Recombination of ecologically and evolutionarily significant loci maintains genetic cohesion in the Pseudomonas syringae species complex.</title>
        <authorList>
            <person name="Dillon M."/>
            <person name="Thakur S."/>
            <person name="Almeida R.N.D."/>
            <person name="Weir B.S."/>
            <person name="Guttman D.S."/>
        </authorList>
    </citation>
    <scope>NUCLEOTIDE SEQUENCE [LARGE SCALE GENOMIC DNA]</scope>
    <source>
        <strain evidence="2 4">ICMP 13684</strain>
        <strain evidence="1 3">ICMP 13685</strain>
    </source>
</reference>
<dbReference type="Proteomes" id="UP000269801">
    <property type="component" value="Unassembled WGS sequence"/>
</dbReference>
<name>A0A3M5BQT0_PSESS</name>
<gene>
    <name evidence="2" type="ORF">ALP51_103108</name>
    <name evidence="1" type="ORF">ALP70_103150</name>
</gene>
<dbReference type="Proteomes" id="UP000278180">
    <property type="component" value="Unassembled WGS sequence"/>
</dbReference>
<evidence type="ECO:0000313" key="3">
    <source>
        <dbReference type="Proteomes" id="UP000269801"/>
    </source>
</evidence>
<accession>A0A3M5BQT0</accession>
<dbReference type="SUPFAM" id="SSF55785">
    <property type="entry name" value="PYP-like sensor domain (PAS domain)"/>
    <property type="match status" value="1"/>
</dbReference>
<dbReference type="EMBL" id="RBSL01000198">
    <property type="protein sequence ID" value="RMS27752.1"/>
    <property type="molecule type" value="Genomic_DNA"/>
</dbReference>
<dbReference type="InterPro" id="IPR035965">
    <property type="entry name" value="PAS-like_dom_sf"/>
</dbReference>
<sequence>MRLHLAVQNRKIALHIDALRESEHQFRTLADNMSQLAWTASPRGQAHWYNERWYAYTGTSLEAMKALGWNSMKVWSCALPSALASWQLPMNCCRPRSSSEQWLKRSCAMRKKWTQLAS</sequence>
<comment type="caution">
    <text evidence="1">The sequence shown here is derived from an EMBL/GenBank/DDBJ whole genome shotgun (WGS) entry which is preliminary data.</text>
</comment>
<keyword evidence="1" id="KW-0808">Transferase</keyword>
<dbReference type="GO" id="GO:0016301">
    <property type="term" value="F:kinase activity"/>
    <property type="evidence" value="ECO:0007669"/>
    <property type="project" value="UniProtKB-KW"/>
</dbReference>
<evidence type="ECO:0000313" key="1">
    <source>
        <dbReference type="EMBL" id="RMS27752.1"/>
    </source>
</evidence>
<organism evidence="1 3">
    <name type="scientific">Pseudomonas savastanoi</name>
    <name type="common">Pseudomonas syringae pv. savastanoi</name>
    <dbReference type="NCBI Taxonomy" id="29438"/>
    <lineage>
        <taxon>Bacteria</taxon>
        <taxon>Pseudomonadati</taxon>
        <taxon>Pseudomonadota</taxon>
        <taxon>Gammaproteobacteria</taxon>
        <taxon>Pseudomonadales</taxon>
        <taxon>Pseudomonadaceae</taxon>
        <taxon>Pseudomonas</taxon>
    </lineage>
</organism>